<accession>A0A7T7AKK5</accession>
<dbReference type="AlphaFoldDB" id="A0A7T7AKK5"/>
<evidence type="ECO:0000313" key="1">
    <source>
        <dbReference type="EMBL" id="QQK05958.1"/>
    </source>
</evidence>
<dbReference type="EMBL" id="CP066770">
    <property type="protein sequence ID" value="QQK05958.1"/>
    <property type="molecule type" value="Genomic_DNA"/>
</dbReference>
<evidence type="ECO:0000313" key="2">
    <source>
        <dbReference type="Proteomes" id="UP000596205"/>
    </source>
</evidence>
<gene>
    <name evidence="1" type="ORF">JFN94_18975</name>
</gene>
<proteinExistence type="predicted"/>
<dbReference type="KEGG" id="bann:JFN94_18975"/>
<name>A0A7T7AKK5_9BURK</name>
<protein>
    <submittedName>
        <fullName evidence="1">Uncharacterized protein</fullName>
    </submittedName>
</protein>
<reference evidence="1 2" key="1">
    <citation type="submission" date="2020-12" db="EMBL/GenBank/DDBJ databases">
        <title>Complete genome sequence of Burkholderia anthina BJQ0011.</title>
        <authorList>
            <person name="Xu Y."/>
        </authorList>
    </citation>
    <scope>NUCLEOTIDE SEQUENCE [LARGE SCALE GENOMIC DNA]</scope>
    <source>
        <strain evidence="1 2">BJQ0011</strain>
    </source>
</reference>
<dbReference type="Proteomes" id="UP000596205">
    <property type="component" value="Chromosome 2"/>
</dbReference>
<dbReference type="RefSeq" id="WP_175751130.1">
    <property type="nucleotide sequence ID" value="NZ_CADEPR010000016.1"/>
</dbReference>
<organism evidence="1 2">
    <name type="scientific">Burkholderia anthina</name>
    <dbReference type="NCBI Taxonomy" id="179879"/>
    <lineage>
        <taxon>Bacteria</taxon>
        <taxon>Pseudomonadati</taxon>
        <taxon>Pseudomonadota</taxon>
        <taxon>Betaproteobacteria</taxon>
        <taxon>Burkholderiales</taxon>
        <taxon>Burkholderiaceae</taxon>
        <taxon>Burkholderia</taxon>
        <taxon>Burkholderia cepacia complex</taxon>
    </lineage>
</organism>
<sequence length="56" mass="6132">MPAHLATPHPAVIEFADGPGATATLSQREHDAPELDVDEYMRSKRHTVVARRLPAT</sequence>